<gene>
    <name evidence="1" type="ORF">SCF082_LOCUS10564</name>
</gene>
<accession>A0ABP0J6Y6</accession>
<comment type="caution">
    <text evidence="1">The sequence shown here is derived from an EMBL/GenBank/DDBJ whole genome shotgun (WGS) entry which is preliminary data.</text>
</comment>
<name>A0ABP0J6Y6_9DINO</name>
<protein>
    <submittedName>
        <fullName evidence="1">Uncharacterized protein</fullName>
    </submittedName>
</protein>
<evidence type="ECO:0000313" key="2">
    <source>
        <dbReference type="Proteomes" id="UP001642464"/>
    </source>
</evidence>
<reference evidence="1 2" key="1">
    <citation type="submission" date="2024-02" db="EMBL/GenBank/DDBJ databases">
        <authorList>
            <person name="Chen Y."/>
            <person name="Shah S."/>
            <person name="Dougan E. K."/>
            <person name="Thang M."/>
            <person name="Chan C."/>
        </authorList>
    </citation>
    <scope>NUCLEOTIDE SEQUENCE [LARGE SCALE GENOMIC DNA]</scope>
</reference>
<evidence type="ECO:0000313" key="1">
    <source>
        <dbReference type="EMBL" id="CAK9010170.1"/>
    </source>
</evidence>
<keyword evidence="2" id="KW-1185">Reference proteome</keyword>
<feature type="non-terminal residue" evidence="1">
    <location>
        <position position="58"/>
    </location>
</feature>
<dbReference type="EMBL" id="CAXAMM010006191">
    <property type="protein sequence ID" value="CAK9010170.1"/>
    <property type="molecule type" value="Genomic_DNA"/>
</dbReference>
<organism evidence="1 2">
    <name type="scientific">Durusdinium trenchii</name>
    <dbReference type="NCBI Taxonomy" id="1381693"/>
    <lineage>
        <taxon>Eukaryota</taxon>
        <taxon>Sar</taxon>
        <taxon>Alveolata</taxon>
        <taxon>Dinophyceae</taxon>
        <taxon>Suessiales</taxon>
        <taxon>Symbiodiniaceae</taxon>
        <taxon>Durusdinium</taxon>
    </lineage>
</organism>
<feature type="non-terminal residue" evidence="1">
    <location>
        <position position="1"/>
    </location>
</feature>
<sequence length="58" mass="6391">DVVSEARWLSCRGCSDTVMRQGLNWSACAMRLTGVALICELMDVWPGHVKPLELAVES</sequence>
<proteinExistence type="predicted"/>
<dbReference type="Proteomes" id="UP001642464">
    <property type="component" value="Unassembled WGS sequence"/>
</dbReference>